<dbReference type="Proteomes" id="UP000428260">
    <property type="component" value="Chromosome"/>
</dbReference>
<dbReference type="SMART" id="SM00849">
    <property type="entry name" value="Lactamase_B"/>
    <property type="match status" value="1"/>
</dbReference>
<sequence length="279" mass="31396">MTTSAAVYPLKINFEIPVSKDIRLLRFVYLFILSGKKIHFIDTGVADGLPQVKTFLKKTGRKLSEVQNILLTHSHPDHIGAAKLIQQKSGCKIIAGKKEQSWIENTELQYKQRPVPGFHHLVAGSVKVDVPVKEGDIIKPEEHTTIRVLSTPGHSAGSVSFFLEEQKALFSGDAILLPGEIPIFDDIEAYFRSLDKIEAIQPKVIYSAWDEPRFQNEIPGLLKQSKNYISQIKNTVQKVARKNTDIQSMDFCKAVLKEMRLNEQIANPLLMKTFSACLK</sequence>
<dbReference type="Gene3D" id="3.60.15.10">
    <property type="entry name" value="Ribonuclease Z/Hydroxyacylglutathione hydrolase-like"/>
    <property type="match status" value="1"/>
</dbReference>
<name>A0A6I6JJD0_9BACT</name>
<dbReference type="PANTHER" id="PTHR23131">
    <property type="entry name" value="ENDORIBONUCLEASE LACTB2"/>
    <property type="match status" value="1"/>
</dbReference>
<evidence type="ECO:0000313" key="3">
    <source>
        <dbReference type="Proteomes" id="UP000428260"/>
    </source>
</evidence>
<dbReference type="InterPro" id="IPR036866">
    <property type="entry name" value="RibonucZ/Hydroxyglut_hydro"/>
</dbReference>
<accession>A0A6I6JJD0</accession>
<keyword evidence="2" id="KW-0378">Hydrolase</keyword>
<feature type="domain" description="Metallo-beta-lactamase" evidence="1">
    <location>
        <begin position="25"/>
        <end position="209"/>
    </location>
</feature>
<dbReference type="KEGG" id="mcos:GM418_01475"/>
<evidence type="ECO:0000313" key="2">
    <source>
        <dbReference type="EMBL" id="QGY42371.1"/>
    </source>
</evidence>
<organism evidence="2 3">
    <name type="scientific">Maribellus comscasis</name>
    <dbReference type="NCBI Taxonomy" id="2681766"/>
    <lineage>
        <taxon>Bacteria</taxon>
        <taxon>Pseudomonadati</taxon>
        <taxon>Bacteroidota</taxon>
        <taxon>Bacteroidia</taxon>
        <taxon>Marinilabiliales</taxon>
        <taxon>Prolixibacteraceae</taxon>
        <taxon>Maribellus</taxon>
    </lineage>
</organism>
<dbReference type="InterPro" id="IPR050662">
    <property type="entry name" value="Sec-metab_biosynth-thioest"/>
</dbReference>
<dbReference type="EMBL" id="CP046401">
    <property type="protein sequence ID" value="QGY42371.1"/>
    <property type="molecule type" value="Genomic_DNA"/>
</dbReference>
<keyword evidence="3" id="KW-1185">Reference proteome</keyword>
<dbReference type="RefSeq" id="WP_158862459.1">
    <property type="nucleotide sequence ID" value="NZ_CP046401.1"/>
</dbReference>
<dbReference type="SUPFAM" id="SSF56281">
    <property type="entry name" value="Metallo-hydrolase/oxidoreductase"/>
    <property type="match status" value="1"/>
</dbReference>
<dbReference type="PANTHER" id="PTHR23131:SF0">
    <property type="entry name" value="ENDORIBONUCLEASE LACTB2"/>
    <property type="match status" value="1"/>
</dbReference>
<reference evidence="2 3" key="1">
    <citation type="submission" date="2019-11" db="EMBL/GenBank/DDBJ databases">
        <authorList>
            <person name="Zheng R.K."/>
            <person name="Sun C.M."/>
        </authorList>
    </citation>
    <scope>NUCLEOTIDE SEQUENCE [LARGE SCALE GENOMIC DNA]</scope>
    <source>
        <strain evidence="2 3">WC007</strain>
    </source>
</reference>
<proteinExistence type="predicted"/>
<dbReference type="Pfam" id="PF00753">
    <property type="entry name" value="Lactamase_B"/>
    <property type="match status" value="1"/>
</dbReference>
<protein>
    <submittedName>
        <fullName evidence="2">MBL fold metallo-hydrolase</fullName>
    </submittedName>
</protein>
<dbReference type="AlphaFoldDB" id="A0A6I6JJD0"/>
<gene>
    <name evidence="2" type="ORF">GM418_01475</name>
</gene>
<evidence type="ECO:0000259" key="1">
    <source>
        <dbReference type="SMART" id="SM00849"/>
    </source>
</evidence>
<dbReference type="GO" id="GO:0016787">
    <property type="term" value="F:hydrolase activity"/>
    <property type="evidence" value="ECO:0007669"/>
    <property type="project" value="UniProtKB-KW"/>
</dbReference>
<dbReference type="InterPro" id="IPR001279">
    <property type="entry name" value="Metallo-B-lactamas"/>
</dbReference>